<dbReference type="EMBL" id="JBHFNR010000016">
    <property type="protein sequence ID" value="MFB2891753.1"/>
    <property type="molecule type" value="Genomic_DNA"/>
</dbReference>
<feature type="compositionally biased region" description="Low complexity" evidence="1">
    <location>
        <begin position="246"/>
        <end position="260"/>
    </location>
</feature>
<evidence type="ECO:0000256" key="1">
    <source>
        <dbReference type="SAM" id="MobiDB-lite"/>
    </source>
</evidence>
<keyword evidence="3" id="KW-1185">Reference proteome</keyword>
<feature type="region of interest" description="Disordered" evidence="1">
    <location>
        <begin position="1111"/>
        <end position="1183"/>
    </location>
</feature>
<comment type="caution">
    <text evidence="2">The sequence shown here is derived from an EMBL/GenBank/DDBJ whole genome shotgun (WGS) entry which is preliminary data.</text>
</comment>
<reference evidence="2 3" key="1">
    <citation type="submission" date="2024-09" db="EMBL/GenBank/DDBJ databases">
        <title>Floridaenema gen nov. (Aerosakkonemataceae, Aerosakkonematales ord. nov., Cyanobacteria) from benthic tropical and subtropical fresh waters, with the description of four new species.</title>
        <authorList>
            <person name="Moretto J.A."/>
            <person name="Berthold D.E."/>
            <person name="Lefler F.W."/>
            <person name="Huang I.-S."/>
            <person name="Laughinghouse H. IV."/>
        </authorList>
    </citation>
    <scope>NUCLEOTIDE SEQUENCE [LARGE SCALE GENOMIC DNA]</scope>
    <source>
        <strain evidence="2 3">BLCC-F50</strain>
    </source>
</reference>
<feature type="compositionally biased region" description="Low complexity" evidence="1">
    <location>
        <begin position="1121"/>
        <end position="1132"/>
    </location>
</feature>
<feature type="region of interest" description="Disordered" evidence="1">
    <location>
        <begin position="1207"/>
        <end position="1231"/>
    </location>
</feature>
<feature type="region of interest" description="Disordered" evidence="1">
    <location>
        <begin position="92"/>
        <end position="111"/>
    </location>
</feature>
<feature type="region of interest" description="Disordered" evidence="1">
    <location>
        <begin position="13"/>
        <end position="37"/>
    </location>
</feature>
<feature type="compositionally biased region" description="Polar residues" evidence="1">
    <location>
        <begin position="859"/>
        <end position="871"/>
    </location>
</feature>
<feature type="region of interest" description="Disordered" evidence="1">
    <location>
        <begin position="1038"/>
        <end position="1073"/>
    </location>
</feature>
<protein>
    <submittedName>
        <fullName evidence="2">Uncharacterized protein</fullName>
    </submittedName>
</protein>
<organism evidence="2 3">
    <name type="scientific">Floridaenema flaviceps BLCC-F50</name>
    <dbReference type="NCBI Taxonomy" id="3153642"/>
    <lineage>
        <taxon>Bacteria</taxon>
        <taxon>Bacillati</taxon>
        <taxon>Cyanobacteriota</taxon>
        <taxon>Cyanophyceae</taxon>
        <taxon>Oscillatoriophycideae</taxon>
        <taxon>Aerosakkonematales</taxon>
        <taxon>Aerosakkonemataceae</taxon>
        <taxon>Floridanema</taxon>
        <taxon>Floridanema flaviceps</taxon>
    </lineage>
</organism>
<feature type="compositionally biased region" description="Polar residues" evidence="1">
    <location>
        <begin position="926"/>
        <end position="945"/>
    </location>
</feature>
<feature type="region of interest" description="Disordered" evidence="1">
    <location>
        <begin position="246"/>
        <end position="268"/>
    </location>
</feature>
<evidence type="ECO:0000313" key="2">
    <source>
        <dbReference type="EMBL" id="MFB2891753.1"/>
    </source>
</evidence>
<feature type="region of interest" description="Disordered" evidence="1">
    <location>
        <begin position="1268"/>
        <end position="1296"/>
    </location>
</feature>
<dbReference type="RefSeq" id="WP_413261429.1">
    <property type="nucleotide sequence ID" value="NZ_JBHFNR010000016.1"/>
</dbReference>
<feature type="region of interest" description="Disordered" evidence="1">
    <location>
        <begin position="912"/>
        <end position="955"/>
    </location>
</feature>
<accession>A0ABV4XKI9</accession>
<feature type="compositionally biased region" description="Polar residues" evidence="1">
    <location>
        <begin position="1133"/>
        <end position="1153"/>
    </location>
</feature>
<name>A0ABV4XKI9_9CYAN</name>
<feature type="compositionally biased region" description="Low complexity" evidence="1">
    <location>
        <begin position="375"/>
        <end position="387"/>
    </location>
</feature>
<feature type="compositionally biased region" description="Polar residues" evidence="1">
    <location>
        <begin position="1062"/>
        <end position="1073"/>
    </location>
</feature>
<sequence length="1421" mass="152336">MFLKPLGLKNPLNPPISLGQKSHQPLQAPPPLGQSANPLGQILQPLGESVRSPLVQASFFNQEIANSWFVPDLMTSGNREEDIATRQQDNTLNSPVIFSPSSPSESVITKSSLPNPTVRLAEDMPSSKDIPTTNLSNVTENRIHLKPLGIPKPLVQESDLLISNQPELSPVIQNKSINEKLISNLDYSTPAQVESTNPSSDSNLAERISLTPVNLSAGTESSDLPKINSLAEKNLSFNKQLISPSTAESLEKSQSSSQETPNSGTVKANWYNPELEKSVTTPLLQPSTPLIVQGHLETDNSSKLENPSDSANTSSEPITNISPSLGTSLLKETATSQGETPVQTKENFTYSTTTLVDSSVSHDTADTSSNLIYPSRETTTTASSESTLQADAIENVNTKPDLPVSSNRIQTSREISTATQTSQTTPLGEDTFTPARENVVASSGSPSQADAIDNLTTKPDLPVSSNRIQTSREISTATQTSQTTPLGENAFTAASESVVASSESTLQADAIENVSTTSDLPIAPNRIQLSTEISTATQTSQTTPLAENAFTPVRENVVASSETASQTDAIENVKTTPDVPIASQEATFAQAKEDFTVLSPIANQKTDLVDNATAASHETESPNFVSPNRERFTTLPLQETVALKEETFSSDQKELAVSSPAETISDTVSNALASPNLISPTTKIPTATPTQEAVVPQPETFVQAQEDLGFLPSTTTETEGITPAATNVVSTSLEISTSKDKQTFVEDREDLNVTSNISESQPNKVTPTLPSIQPNKETVIPKSTQEITATPQIINQKTDITDDATVTLDKAESLNLVSPNVSTAVPTPETVALKEETFVPTQETVAPQKKAFPSDQEELTTSSTIRSQSETVSDRVIPVSPNLISPKTEAIAPAAKNVVSPTDYSNREDITASSAISPPQAEKISDTQVVPNRVSSSTIRSQSESVSDRVTPVSPNLISPKTEAIAPAAKNVVSSTDYSNREDVTALSAIAPPQTEKISDTQVVPNRVSSPNFIQPKLDTPTTTTTPETVVLQPESFVQPKEDLAFSSSSTKSETRSETITPSQPSLVQSRLENSSLNTLQPLGFSKPLMPKTDLVNSSLMADFIEESTNVAPDKSLSDNSSSEQISRSTESNVSDSSFSTELISPKSSSQEQRILPDSEKSLSEMNGEESNQNTESLADLPPLGFSKSLNNTNNFILSKLDLSPASGQAPKSIGFDEPPNSSPSVKDVPNSWSSISELLGEKSPAVDKISSKEDGISPLLSLMAESPNIPDSLSSPSLSSSNIPNNSGANSEEIASENSINDNVIKNLSKQDEQLDLLAQKVYTLMRQRLEISQEHHGRKGVGQPIWLSNITSIYGTSAYVKAAPKRASPGQESAADFSEVSPVDDKLQQLTREVYWQIQQKVEIARERQGHYYTGRLPW</sequence>
<feature type="compositionally biased region" description="Polar residues" evidence="1">
    <location>
        <begin position="404"/>
        <end position="426"/>
    </location>
</feature>
<gene>
    <name evidence="2" type="ORF">ACE1CI_02300</name>
</gene>
<feature type="region of interest" description="Disordered" evidence="1">
    <location>
        <begin position="299"/>
        <end position="325"/>
    </location>
</feature>
<evidence type="ECO:0000313" key="3">
    <source>
        <dbReference type="Proteomes" id="UP001576784"/>
    </source>
</evidence>
<feature type="region of interest" description="Disordered" evidence="1">
    <location>
        <begin position="358"/>
        <end position="463"/>
    </location>
</feature>
<feature type="compositionally biased region" description="Polar residues" evidence="1">
    <location>
        <begin position="358"/>
        <end position="372"/>
    </location>
</feature>
<feature type="region of interest" description="Disordered" evidence="1">
    <location>
        <begin position="847"/>
        <end position="873"/>
    </location>
</feature>
<feature type="compositionally biased region" description="Polar residues" evidence="1">
    <location>
        <begin position="303"/>
        <end position="325"/>
    </location>
</feature>
<proteinExistence type="predicted"/>
<dbReference type="Proteomes" id="UP001576784">
    <property type="component" value="Unassembled WGS sequence"/>
</dbReference>
<feature type="compositionally biased region" description="Low complexity" evidence="1">
    <location>
        <begin position="1268"/>
        <end position="1288"/>
    </location>
</feature>